<evidence type="ECO:0000256" key="10">
    <source>
        <dbReference type="ARBA" id="ARBA00047785"/>
    </source>
</evidence>
<keyword evidence="2" id="KW-0444">Lipid biosynthesis</keyword>
<evidence type="ECO:0000256" key="5">
    <source>
        <dbReference type="ARBA" id="ARBA00023315"/>
    </source>
</evidence>
<keyword evidence="5" id="KW-0012">Acyltransferase</keyword>
<comment type="caution">
    <text evidence="11">The sequence shown here is derived from an EMBL/GenBank/DDBJ whole genome shotgun (WGS) entry which is preliminary data.</text>
</comment>
<comment type="function">
    <text evidence="9">Catalyzes the first step in the biosynthesis of ornithine lipids, which are phosphorus-free membrane lipids. Catalyzes the 3-hydroxyacyl-acyl carrier protein-dependent acylation of ornithine to form lyso-ornithine lipid (LOL).</text>
</comment>
<sequence>MTKGNDRMSDAPLGDVLLSKGRYHARLATSDADIAAAQALRTLCFRTSQLDQDDFDQSCAHILVEDLRTGALVCCFRMLVLDGGSEICRSYSAQFYDLAAMRSFDGRMVEMGRFCIHQGCNDADILRVAWGAMTAFVDQNDIQMLFGCSSFAGTETDEYLDAFAMLKHRHLGPKRWLPRVKAPNVFRFAARLRRKPDAKKAMLRMPPLLRTYLMMGGWVSDHAVVDDNLNTLHVFTGLEIGAIPPARKRLLRAVAG</sequence>
<dbReference type="GO" id="GO:0006629">
    <property type="term" value="P:lipid metabolic process"/>
    <property type="evidence" value="ECO:0007669"/>
    <property type="project" value="UniProtKB-KW"/>
</dbReference>
<comment type="catalytic activity">
    <reaction evidence="10">
        <text>a (3R)-hydroxyacyl-[ACP] + L-ornithine = a lyso-ornithine lipid + holo-[ACP] + H(+)</text>
        <dbReference type="Rhea" id="RHEA:20633"/>
        <dbReference type="Rhea" id="RHEA-COMP:9685"/>
        <dbReference type="Rhea" id="RHEA-COMP:9945"/>
        <dbReference type="ChEBI" id="CHEBI:15378"/>
        <dbReference type="ChEBI" id="CHEBI:46911"/>
        <dbReference type="ChEBI" id="CHEBI:64479"/>
        <dbReference type="ChEBI" id="CHEBI:78827"/>
        <dbReference type="ChEBI" id="CHEBI:138482"/>
        <dbReference type="EC" id="2.3.2.30"/>
    </reaction>
    <physiologicalReaction direction="left-to-right" evidence="10">
        <dbReference type="Rhea" id="RHEA:20634"/>
    </physiologicalReaction>
</comment>
<evidence type="ECO:0000313" key="12">
    <source>
        <dbReference type="Proteomes" id="UP000436694"/>
    </source>
</evidence>
<comment type="pathway">
    <text evidence="1">Lipid metabolism.</text>
</comment>
<dbReference type="Pfam" id="PF13444">
    <property type="entry name" value="Acetyltransf_5"/>
    <property type="match status" value="1"/>
</dbReference>
<dbReference type="Proteomes" id="UP000436694">
    <property type="component" value="Unassembled WGS sequence"/>
</dbReference>
<protein>
    <recommendedName>
        <fullName evidence="8">L-ornithine N(alpha)-acyltransferase</fullName>
        <ecNumber evidence="7">2.3.2.30</ecNumber>
    </recommendedName>
</protein>
<dbReference type="InterPro" id="IPR016181">
    <property type="entry name" value="Acyl_CoA_acyltransferase"/>
</dbReference>
<evidence type="ECO:0000256" key="6">
    <source>
        <dbReference type="ARBA" id="ARBA00038095"/>
    </source>
</evidence>
<name>A0A844AJN9_9RHOB</name>
<keyword evidence="3 11" id="KW-0808">Transferase</keyword>
<gene>
    <name evidence="11" type="ORF">GG681_01100</name>
</gene>
<evidence type="ECO:0000256" key="8">
    <source>
        <dbReference type="ARBA" id="ARBA00039866"/>
    </source>
</evidence>
<reference evidence="11 12" key="1">
    <citation type="submission" date="2019-10" db="EMBL/GenBank/DDBJ databases">
        <title>Epibacterium sp. nov., isolated from seawater.</title>
        <authorList>
            <person name="Zhang X."/>
            <person name="Li N."/>
        </authorList>
    </citation>
    <scope>NUCLEOTIDE SEQUENCE [LARGE SCALE GENOMIC DNA]</scope>
    <source>
        <strain evidence="11 12">SM1969</strain>
    </source>
</reference>
<dbReference type="PANTHER" id="PTHR37323">
    <property type="entry name" value="GCN5-RELATED N-ACETYLTRANSFERASE"/>
    <property type="match status" value="1"/>
</dbReference>
<evidence type="ECO:0000313" key="11">
    <source>
        <dbReference type="EMBL" id="MQY41225.1"/>
    </source>
</evidence>
<evidence type="ECO:0000256" key="9">
    <source>
        <dbReference type="ARBA" id="ARBA00045724"/>
    </source>
</evidence>
<dbReference type="EC" id="2.3.2.30" evidence="7"/>
<proteinExistence type="inferred from homology"/>
<evidence type="ECO:0000256" key="7">
    <source>
        <dbReference type="ARBA" id="ARBA00039058"/>
    </source>
</evidence>
<dbReference type="EMBL" id="WIXK01000001">
    <property type="protein sequence ID" value="MQY41225.1"/>
    <property type="molecule type" value="Genomic_DNA"/>
</dbReference>
<organism evidence="11 12">
    <name type="scientific">Tritonibacter aquimaris</name>
    <dbReference type="NCBI Taxonomy" id="2663379"/>
    <lineage>
        <taxon>Bacteria</taxon>
        <taxon>Pseudomonadati</taxon>
        <taxon>Pseudomonadota</taxon>
        <taxon>Alphaproteobacteria</taxon>
        <taxon>Rhodobacterales</taxon>
        <taxon>Paracoccaceae</taxon>
        <taxon>Tritonibacter</taxon>
    </lineage>
</organism>
<evidence type="ECO:0000256" key="4">
    <source>
        <dbReference type="ARBA" id="ARBA00023098"/>
    </source>
</evidence>
<dbReference type="Gene3D" id="3.40.630.30">
    <property type="match status" value="1"/>
</dbReference>
<dbReference type="GO" id="GO:0043810">
    <property type="term" value="F:ornithine-acyl [acyl carrier protein] N-acyltransferase activity"/>
    <property type="evidence" value="ECO:0007669"/>
    <property type="project" value="UniProtKB-EC"/>
</dbReference>
<comment type="similarity">
    <text evidence="6">Belongs to the acetyltransferase family. OlsB subfamily.</text>
</comment>
<dbReference type="SUPFAM" id="SSF55729">
    <property type="entry name" value="Acyl-CoA N-acyltransferases (Nat)"/>
    <property type="match status" value="1"/>
</dbReference>
<keyword evidence="4" id="KW-0443">Lipid metabolism</keyword>
<dbReference type="PANTHER" id="PTHR37323:SF1">
    <property type="entry name" value="L-ORNITHINE N(ALPHA)-ACYLTRANSFERASE"/>
    <property type="match status" value="1"/>
</dbReference>
<evidence type="ECO:0000256" key="3">
    <source>
        <dbReference type="ARBA" id="ARBA00022679"/>
    </source>
</evidence>
<accession>A0A844AJN9</accession>
<dbReference type="AlphaFoldDB" id="A0A844AJN9"/>
<dbReference type="InterPro" id="IPR052351">
    <property type="entry name" value="Ornithine_N-alpha-AT"/>
</dbReference>
<keyword evidence="12" id="KW-1185">Reference proteome</keyword>
<evidence type="ECO:0000256" key="1">
    <source>
        <dbReference type="ARBA" id="ARBA00005189"/>
    </source>
</evidence>
<evidence type="ECO:0000256" key="2">
    <source>
        <dbReference type="ARBA" id="ARBA00022516"/>
    </source>
</evidence>